<evidence type="ECO:0000256" key="1">
    <source>
        <dbReference type="SAM" id="SignalP"/>
    </source>
</evidence>
<gene>
    <name evidence="2" type="ORF">J2Z66_004427</name>
</gene>
<evidence type="ECO:0000313" key="2">
    <source>
        <dbReference type="EMBL" id="MBP1992814.1"/>
    </source>
</evidence>
<name>A0ABS4IYZ5_9BACL</name>
<comment type="caution">
    <text evidence="2">The sequence shown here is derived from an EMBL/GenBank/DDBJ whole genome shotgun (WGS) entry which is preliminary data.</text>
</comment>
<evidence type="ECO:0008006" key="4">
    <source>
        <dbReference type="Google" id="ProtNLM"/>
    </source>
</evidence>
<keyword evidence="3" id="KW-1185">Reference proteome</keyword>
<proteinExistence type="predicted"/>
<accession>A0ABS4IYZ5</accession>
<dbReference type="Proteomes" id="UP001519287">
    <property type="component" value="Unassembled WGS sequence"/>
</dbReference>
<dbReference type="PROSITE" id="PS51257">
    <property type="entry name" value="PROKAR_LIPOPROTEIN"/>
    <property type="match status" value="1"/>
</dbReference>
<feature type="signal peptide" evidence="1">
    <location>
        <begin position="1"/>
        <end position="26"/>
    </location>
</feature>
<dbReference type="EMBL" id="JAGGLB010000015">
    <property type="protein sequence ID" value="MBP1992814.1"/>
    <property type="molecule type" value="Genomic_DNA"/>
</dbReference>
<evidence type="ECO:0000313" key="3">
    <source>
        <dbReference type="Proteomes" id="UP001519287"/>
    </source>
</evidence>
<sequence>MRKKWLSLSLAAVVSISMLTACTDNAKIKETVENSLAKQNEMKSYNFEGSAQLQLSEGLLSSTNPLVGGLLSLVRESTVDWKGAVSDEPLQMELDLKLTPKGTTSSIAIPTLIKDSKLYFNMPAINKPDEYYSVDLKQMSQDSKSPLNLDTLKNTPQVTTALLKLFVSGLDAKWFEEAKKPAKLTDGTSAKTITIEITKKNEEKVSALFQSKLPEFVQTLQTNGLLTADQADKLTKGQEAAKLTIQAPGKLVMLIDEQGFIRDQTLDLIFSVTNAGGQASSNQLLLHQTVDGINQPPVFTKEIPKNVKNFDDLLKLFKGTAGNAKQ</sequence>
<keyword evidence="1" id="KW-0732">Signal</keyword>
<feature type="chain" id="PRO_5047329892" description="Lipoprotein" evidence="1">
    <location>
        <begin position="27"/>
        <end position="326"/>
    </location>
</feature>
<dbReference type="RefSeq" id="WP_209974136.1">
    <property type="nucleotide sequence ID" value="NZ_JAGGLB010000015.1"/>
</dbReference>
<reference evidence="2 3" key="1">
    <citation type="submission" date="2021-03" db="EMBL/GenBank/DDBJ databases">
        <title>Genomic Encyclopedia of Type Strains, Phase IV (KMG-IV): sequencing the most valuable type-strain genomes for metagenomic binning, comparative biology and taxonomic classification.</title>
        <authorList>
            <person name="Goeker M."/>
        </authorList>
    </citation>
    <scope>NUCLEOTIDE SEQUENCE [LARGE SCALE GENOMIC DNA]</scope>
    <source>
        <strain evidence="2 3">DSM 26048</strain>
    </source>
</reference>
<protein>
    <recommendedName>
        <fullName evidence="4">Lipoprotein</fullName>
    </recommendedName>
</protein>
<organism evidence="2 3">
    <name type="scientific">Paenibacillus eucommiae</name>
    <dbReference type="NCBI Taxonomy" id="1355755"/>
    <lineage>
        <taxon>Bacteria</taxon>
        <taxon>Bacillati</taxon>
        <taxon>Bacillota</taxon>
        <taxon>Bacilli</taxon>
        <taxon>Bacillales</taxon>
        <taxon>Paenibacillaceae</taxon>
        <taxon>Paenibacillus</taxon>
    </lineage>
</organism>